<dbReference type="EMBL" id="FLQX01000001">
    <property type="protein sequence ID" value="SBT03088.1"/>
    <property type="molecule type" value="Genomic_DNA"/>
</dbReference>
<protein>
    <submittedName>
        <fullName evidence="1">Uncharacterized protein</fullName>
    </submittedName>
</protein>
<keyword evidence="2" id="KW-1185">Reference proteome</keyword>
<reference evidence="1 2" key="1">
    <citation type="submission" date="2016-06" db="EMBL/GenBank/DDBJ databases">
        <authorList>
            <person name="Kjaerup R.B."/>
            <person name="Dalgaard T.S."/>
            <person name="Juul-Madsen H.R."/>
        </authorList>
    </citation>
    <scope>NUCLEOTIDE SEQUENCE [LARGE SCALE GENOMIC DNA]</scope>
    <source>
        <strain evidence="1">3</strain>
    </source>
</reference>
<dbReference type="STRING" id="1860102.ACCAA_10041"/>
<dbReference type="AlphaFoldDB" id="A0A1A8XGM4"/>
<name>A0A1A8XGM4_9PROT</name>
<dbReference type="RefSeq" id="WP_186405234.1">
    <property type="nucleotide sequence ID" value="NZ_FLQX01000001.1"/>
</dbReference>
<accession>A0A1A8XGM4</accession>
<organism evidence="1 2">
    <name type="scientific">Candidatus Accumulibacter aalborgensis</name>
    <dbReference type="NCBI Taxonomy" id="1860102"/>
    <lineage>
        <taxon>Bacteria</taxon>
        <taxon>Pseudomonadati</taxon>
        <taxon>Pseudomonadota</taxon>
        <taxon>Betaproteobacteria</taxon>
        <taxon>Candidatus Accumulibacter</taxon>
    </lineage>
</organism>
<proteinExistence type="predicted"/>
<sequence>MFEELVVYSAVACAATYATWRLVPGAVRVALVEGCVRLAQRVGFAQPDTELRNQRARANGSGCGGCSGCARKPIPRSVAMVTKTKTKDP</sequence>
<gene>
    <name evidence="1" type="ORF">ACCAA_10041</name>
</gene>
<dbReference type="Proteomes" id="UP000199169">
    <property type="component" value="Unassembled WGS sequence"/>
</dbReference>
<evidence type="ECO:0000313" key="1">
    <source>
        <dbReference type="EMBL" id="SBT03088.1"/>
    </source>
</evidence>
<evidence type="ECO:0000313" key="2">
    <source>
        <dbReference type="Proteomes" id="UP000199169"/>
    </source>
</evidence>